<dbReference type="HOGENOM" id="CLU_101473_4_0_1"/>
<dbReference type="OMA" id="FNCWFAE"/>
<evidence type="ECO:0000256" key="1">
    <source>
        <dbReference type="ARBA" id="ARBA00006196"/>
    </source>
</evidence>
<dbReference type="EMBL" id="AAQR03084398">
    <property type="status" value="NOT_ANNOTATED_CDS"/>
    <property type="molecule type" value="Genomic_DNA"/>
</dbReference>
<keyword evidence="2" id="KW-1015">Disulfide bond</keyword>
<name>H0X1J7_OTOGA</name>
<reference evidence="4" key="3">
    <citation type="submission" date="2025-09" db="UniProtKB">
        <authorList>
            <consortium name="Ensembl"/>
        </authorList>
    </citation>
    <scope>IDENTIFICATION</scope>
</reference>
<dbReference type="GeneTree" id="ENSGT00940000165083"/>
<reference evidence="5" key="1">
    <citation type="submission" date="2011-03" db="EMBL/GenBank/DDBJ databases">
        <title>Version 3 of the genome sequence of Otolemur garnettii (Bushbaby).</title>
        <authorList>
            <consortium name="The Broad Institute Genome Sequencing Platform"/>
            <person name="Di Palma F."/>
            <person name="Johnson J."/>
            <person name="Lander E.S."/>
            <person name="Lindblad-Toh K."/>
            <person name="Jaffe D.B."/>
            <person name="Gnerre S."/>
            <person name="MacCallum I."/>
            <person name="Przybylski D."/>
            <person name="Ribeiro F.J."/>
            <person name="Burton J.N."/>
            <person name="Walker B.J."/>
            <person name="Sharpe T."/>
            <person name="Hall G."/>
        </authorList>
    </citation>
    <scope>NUCLEOTIDE SEQUENCE [LARGE SCALE GENOMIC DNA]</scope>
</reference>
<dbReference type="InterPro" id="IPR007918">
    <property type="entry name" value="MDM35_apoptosis"/>
</dbReference>
<dbReference type="Ensembl" id="ENSOGAT00000009925.1">
    <property type="protein sequence ID" value="ENSOGAP00000008870.1"/>
    <property type="gene ID" value="ENSOGAG00000009924.1"/>
</dbReference>
<comment type="catalytic activity">
    <reaction evidence="3">
        <text>a 1,2-diacyl-sn-glycero-3-phosphate(in) = a 1,2-diacyl-sn-glycero-3-phosphate(out)</text>
        <dbReference type="Rhea" id="RHEA:36435"/>
        <dbReference type="ChEBI" id="CHEBI:58608"/>
    </reaction>
</comment>
<evidence type="ECO:0000313" key="4">
    <source>
        <dbReference type="Ensembl" id="ENSOGAP00000008870.1"/>
    </source>
</evidence>
<accession>H0X1J7</accession>
<dbReference type="PANTHER" id="PTHR46403:SF1">
    <property type="entry name" value="TP53-REGULATED INHIBITOR OF APOPTOSIS 1"/>
    <property type="match status" value="1"/>
</dbReference>
<dbReference type="GO" id="GO:1990050">
    <property type="term" value="F:phosphatidic acid transfer activity"/>
    <property type="evidence" value="ECO:0007669"/>
    <property type="project" value="TreeGrafter"/>
</dbReference>
<dbReference type="Proteomes" id="UP000005225">
    <property type="component" value="Unassembled WGS sequence"/>
</dbReference>
<sequence length="76" mass="8745">MNSVGEACTDMKHEYDQRFNCWFAENFLWGDGSGNLCTDLFKHHQQCVQEAIKGKEIPIEGLEFMGHNKHKPENSS</sequence>
<dbReference type="Pfam" id="PF05254">
    <property type="entry name" value="UPF0203"/>
    <property type="match status" value="1"/>
</dbReference>
<dbReference type="GO" id="GO:0005634">
    <property type="term" value="C:nucleus"/>
    <property type="evidence" value="ECO:0007669"/>
    <property type="project" value="TreeGrafter"/>
</dbReference>
<dbReference type="InParanoid" id="H0X1J7"/>
<dbReference type="GO" id="GO:0005829">
    <property type="term" value="C:cytosol"/>
    <property type="evidence" value="ECO:0007669"/>
    <property type="project" value="TreeGrafter"/>
</dbReference>
<dbReference type="GO" id="GO:0045332">
    <property type="term" value="P:phospholipid translocation"/>
    <property type="evidence" value="ECO:0007669"/>
    <property type="project" value="TreeGrafter"/>
</dbReference>
<dbReference type="AlphaFoldDB" id="H0X1J7"/>
<dbReference type="GO" id="GO:0005758">
    <property type="term" value="C:mitochondrial intermembrane space"/>
    <property type="evidence" value="ECO:0007669"/>
    <property type="project" value="TreeGrafter"/>
</dbReference>
<keyword evidence="5" id="KW-1185">Reference proteome</keyword>
<evidence type="ECO:0000313" key="5">
    <source>
        <dbReference type="Proteomes" id="UP000005225"/>
    </source>
</evidence>
<proteinExistence type="inferred from homology"/>
<organism evidence="4 5">
    <name type="scientific">Otolemur garnettii</name>
    <name type="common">Small-eared galago</name>
    <name type="synonym">Garnett's greater bushbaby</name>
    <dbReference type="NCBI Taxonomy" id="30611"/>
    <lineage>
        <taxon>Eukaryota</taxon>
        <taxon>Metazoa</taxon>
        <taxon>Chordata</taxon>
        <taxon>Craniata</taxon>
        <taxon>Vertebrata</taxon>
        <taxon>Euteleostomi</taxon>
        <taxon>Mammalia</taxon>
        <taxon>Eutheria</taxon>
        <taxon>Euarchontoglires</taxon>
        <taxon>Primates</taxon>
        <taxon>Strepsirrhini</taxon>
        <taxon>Lorisiformes</taxon>
        <taxon>Galagidae</taxon>
        <taxon>Otolemur</taxon>
    </lineage>
</organism>
<reference evidence="4" key="2">
    <citation type="submission" date="2025-08" db="UniProtKB">
        <authorList>
            <consortium name="Ensembl"/>
        </authorList>
    </citation>
    <scope>IDENTIFICATION</scope>
</reference>
<comment type="similarity">
    <text evidence="1">Belongs to the TRIAP1/MDM35 family.</text>
</comment>
<dbReference type="PANTHER" id="PTHR46403">
    <property type="entry name" value="TP53-REGULATED INHIBITOR OF APOPTOSIS 1"/>
    <property type="match status" value="1"/>
</dbReference>
<dbReference type="STRING" id="30611.ENSOGAP00000008870"/>
<dbReference type="PROSITE" id="PS51808">
    <property type="entry name" value="CHCH"/>
    <property type="match status" value="1"/>
</dbReference>
<evidence type="ECO:0000256" key="3">
    <source>
        <dbReference type="ARBA" id="ARBA00023706"/>
    </source>
</evidence>
<protein>
    <recommendedName>
        <fullName evidence="6">TP53 regulated inhibitor of apoptosis 1</fullName>
    </recommendedName>
</protein>
<evidence type="ECO:0000256" key="2">
    <source>
        <dbReference type="ARBA" id="ARBA00023157"/>
    </source>
</evidence>
<dbReference type="eggNOG" id="KOG3481">
    <property type="taxonomic scope" value="Eukaryota"/>
</dbReference>
<evidence type="ECO:0008006" key="6">
    <source>
        <dbReference type="Google" id="ProtNLM"/>
    </source>
</evidence>